<proteinExistence type="predicted"/>
<comment type="caution">
    <text evidence="2">The sequence shown here is derived from an EMBL/GenBank/DDBJ whole genome shotgun (WGS) entry which is preliminary data.</text>
</comment>
<dbReference type="OrthoDB" id="3579673at2"/>
<dbReference type="Proteomes" id="UP000238362">
    <property type="component" value="Unassembled WGS sequence"/>
</dbReference>
<sequence length="344" mass="36843">MIWLTWRQFRVQAAVVFGAIVALAVVLVVTGRELADSYAAGLAACTASGGCSAFLTNFLRDHDAQYYGLAAVTMALPGILGVFWGAPLVSRELETGTHRLVWSQSITRTRWLAVKLGLVGLASMLAAGLLSLAVSWWATPLDEAGASARPRLSPVVFAARDLAPIGYVAFAFVVGVAVGMLVRRALPAMAVTLAIFVALQIAVPLWVRPSLLPPVEATVAITPENLRGIGMSSPDGTARELTIAVEESGSWILDSDTVGADGAPVGALPAWFSECDPIMLTGPPTDPAVRNCFDRLAEEGYRQHITYHPGSRYWTFQWLEVALYGAATLAAAGFAFWWLRKRLC</sequence>
<protein>
    <submittedName>
        <fullName evidence="2">ABC-2 family transporter</fullName>
    </submittedName>
</protein>
<feature type="transmembrane region" description="Helical" evidence="1">
    <location>
        <begin position="65"/>
        <end position="90"/>
    </location>
</feature>
<feature type="transmembrane region" description="Helical" evidence="1">
    <location>
        <begin position="162"/>
        <end position="182"/>
    </location>
</feature>
<keyword evidence="1" id="KW-0812">Transmembrane</keyword>
<gene>
    <name evidence="2" type="ORF">B0I33_110238</name>
</gene>
<evidence type="ECO:0000313" key="3">
    <source>
        <dbReference type="Proteomes" id="UP000238362"/>
    </source>
</evidence>
<dbReference type="GO" id="GO:0005886">
    <property type="term" value="C:plasma membrane"/>
    <property type="evidence" value="ECO:0007669"/>
    <property type="project" value="UniProtKB-SubCell"/>
</dbReference>
<evidence type="ECO:0000313" key="2">
    <source>
        <dbReference type="EMBL" id="PRX45139.1"/>
    </source>
</evidence>
<dbReference type="EMBL" id="PVNH01000010">
    <property type="protein sequence ID" value="PRX45139.1"/>
    <property type="molecule type" value="Genomic_DNA"/>
</dbReference>
<organism evidence="2 3">
    <name type="scientific">Prauserella shujinwangii</name>
    <dbReference type="NCBI Taxonomy" id="1453103"/>
    <lineage>
        <taxon>Bacteria</taxon>
        <taxon>Bacillati</taxon>
        <taxon>Actinomycetota</taxon>
        <taxon>Actinomycetes</taxon>
        <taxon>Pseudonocardiales</taxon>
        <taxon>Pseudonocardiaceae</taxon>
        <taxon>Prauserella</taxon>
    </lineage>
</organism>
<keyword evidence="3" id="KW-1185">Reference proteome</keyword>
<feature type="transmembrane region" description="Helical" evidence="1">
    <location>
        <begin position="111"/>
        <end position="138"/>
    </location>
</feature>
<feature type="transmembrane region" description="Helical" evidence="1">
    <location>
        <begin position="189"/>
        <end position="207"/>
    </location>
</feature>
<dbReference type="RefSeq" id="WP_106181071.1">
    <property type="nucleotide sequence ID" value="NZ_PVNH01000010.1"/>
</dbReference>
<feature type="transmembrane region" description="Helical" evidence="1">
    <location>
        <begin position="321"/>
        <end position="339"/>
    </location>
</feature>
<dbReference type="GO" id="GO:0140359">
    <property type="term" value="F:ABC-type transporter activity"/>
    <property type="evidence" value="ECO:0007669"/>
    <property type="project" value="InterPro"/>
</dbReference>
<dbReference type="Pfam" id="PF12679">
    <property type="entry name" value="ABC2_membrane_2"/>
    <property type="match status" value="1"/>
</dbReference>
<keyword evidence="1" id="KW-1133">Transmembrane helix</keyword>
<accession>A0A2T0LPG7</accession>
<name>A0A2T0LPG7_9PSEU</name>
<keyword evidence="1" id="KW-0472">Membrane</keyword>
<feature type="transmembrane region" description="Helical" evidence="1">
    <location>
        <begin position="12"/>
        <end position="31"/>
    </location>
</feature>
<reference evidence="2 3" key="1">
    <citation type="submission" date="2018-03" db="EMBL/GenBank/DDBJ databases">
        <title>Genomic Encyclopedia of Type Strains, Phase III (KMG-III): the genomes of soil and plant-associated and newly described type strains.</title>
        <authorList>
            <person name="Whitman W."/>
        </authorList>
    </citation>
    <scope>NUCLEOTIDE SEQUENCE [LARGE SCALE GENOMIC DNA]</scope>
    <source>
        <strain evidence="2 3">CGMCC 4.7125</strain>
    </source>
</reference>
<dbReference type="AlphaFoldDB" id="A0A2T0LPG7"/>
<evidence type="ECO:0000256" key="1">
    <source>
        <dbReference type="SAM" id="Phobius"/>
    </source>
</evidence>